<dbReference type="RefSeq" id="WP_098042901.1">
    <property type="nucleotide sequence ID" value="NZ_CAURLQ010000016.1"/>
</dbReference>
<feature type="compositionally biased region" description="Low complexity" evidence="1">
    <location>
        <begin position="160"/>
        <end position="210"/>
    </location>
</feature>
<proteinExistence type="predicted"/>
<gene>
    <name evidence="2" type="ORF">CRM92_08360</name>
</gene>
<protein>
    <submittedName>
        <fullName evidence="2">Uncharacterized protein</fullName>
    </submittedName>
</protein>
<reference evidence="2" key="1">
    <citation type="submission" date="2017-10" db="EMBL/GenBank/DDBJ databases">
        <title>Kefir isolates.</title>
        <authorList>
            <person name="Kim Y."/>
            <person name="Blasche S."/>
        </authorList>
    </citation>
    <scope>NUCLEOTIDE SEQUENCE [LARGE SCALE GENOMIC DNA]</scope>
    <source>
        <strain evidence="2">OG2-2</strain>
    </source>
</reference>
<dbReference type="Proteomes" id="UP000219947">
    <property type="component" value="Unassembled WGS sequence"/>
</dbReference>
<dbReference type="AlphaFoldDB" id="A0A2A8D5K0"/>
<evidence type="ECO:0000256" key="1">
    <source>
        <dbReference type="SAM" id="MobiDB-lite"/>
    </source>
</evidence>
<organism evidence="2 3">
    <name type="scientific">Rothia dentocariosa</name>
    <dbReference type="NCBI Taxonomy" id="2047"/>
    <lineage>
        <taxon>Bacteria</taxon>
        <taxon>Bacillati</taxon>
        <taxon>Actinomycetota</taxon>
        <taxon>Actinomycetes</taxon>
        <taxon>Micrococcales</taxon>
        <taxon>Micrococcaceae</taxon>
        <taxon>Rothia</taxon>
    </lineage>
</organism>
<dbReference type="EMBL" id="PDEV01000003">
    <property type="protein sequence ID" value="PEN16087.1"/>
    <property type="molecule type" value="Genomic_DNA"/>
</dbReference>
<comment type="caution">
    <text evidence="2">The sequence shown here is derived from an EMBL/GenBank/DDBJ whole genome shotgun (WGS) entry which is preliminary data.</text>
</comment>
<feature type="region of interest" description="Disordered" evidence="1">
    <location>
        <begin position="160"/>
        <end position="234"/>
    </location>
</feature>
<evidence type="ECO:0000313" key="2">
    <source>
        <dbReference type="EMBL" id="PEN16087.1"/>
    </source>
</evidence>
<evidence type="ECO:0000313" key="3">
    <source>
        <dbReference type="Proteomes" id="UP000219947"/>
    </source>
</evidence>
<dbReference type="PROSITE" id="PS51257">
    <property type="entry name" value="PROKAR_LIPOPROTEIN"/>
    <property type="match status" value="1"/>
</dbReference>
<name>A0A2A8D5K0_9MICC</name>
<accession>A0A2A8D5K0</accession>
<feature type="compositionally biased region" description="Low complexity" evidence="1">
    <location>
        <begin position="223"/>
        <end position="234"/>
    </location>
</feature>
<sequence length="234" mass="24068">MKFAVSHSLKRAGAGVAIAAALISATGCGYIYTQPTTLQYAASDGVKADLNGVELRNIMMVSSGKGADGRLLGTILNKSDHDITVTFAFPSGEKSVKVAKGQQVRLESNDSQVIVPKISQTPGETLANTQVSSNDQSTNLNIPVLDGTLKEYASYMPNAASSRASSQSSHAATPSASTPAKTPTPSTSATAVPTNTATAVPTAPEPAETPSYDESEEVPAPAPTASVPVYENVQ</sequence>
<keyword evidence="3" id="KW-1185">Reference proteome</keyword>